<dbReference type="InterPro" id="IPR033738">
    <property type="entry name" value="AsnB_N"/>
</dbReference>
<dbReference type="InterPro" id="IPR006426">
    <property type="entry name" value="Asn_synth_AEB"/>
</dbReference>
<keyword evidence="4" id="KW-0547">Nucleotide-binding</keyword>
<dbReference type="Proteomes" id="UP000178558">
    <property type="component" value="Unassembled WGS sequence"/>
</dbReference>
<dbReference type="InterPro" id="IPR051786">
    <property type="entry name" value="ASN_synthetase/amidase"/>
</dbReference>
<evidence type="ECO:0000256" key="7">
    <source>
        <dbReference type="ARBA" id="ARBA00048741"/>
    </source>
</evidence>
<comment type="caution">
    <text evidence="9">The sequence shown here is derived from an EMBL/GenBank/DDBJ whole genome shotgun (WGS) entry which is preliminary data.</text>
</comment>
<evidence type="ECO:0000256" key="1">
    <source>
        <dbReference type="ARBA" id="ARBA00005187"/>
    </source>
</evidence>
<dbReference type="InterPro" id="IPR002847">
    <property type="entry name" value="F420-0_gamma-glut_ligase-dom"/>
</dbReference>
<evidence type="ECO:0000256" key="2">
    <source>
        <dbReference type="ARBA" id="ARBA00005752"/>
    </source>
</evidence>
<dbReference type="SUPFAM" id="SSF52402">
    <property type="entry name" value="Adenine nucleotide alpha hydrolases-like"/>
    <property type="match status" value="1"/>
</dbReference>
<dbReference type="SUPFAM" id="SSF144010">
    <property type="entry name" value="CofE-like"/>
    <property type="match status" value="1"/>
</dbReference>
<name>A0A1F7J6P1_9BACT</name>
<dbReference type="GO" id="GO:0006529">
    <property type="term" value="P:asparagine biosynthetic process"/>
    <property type="evidence" value="ECO:0007669"/>
    <property type="project" value="InterPro"/>
</dbReference>
<evidence type="ECO:0000313" key="9">
    <source>
        <dbReference type="EMBL" id="OGK51274.1"/>
    </source>
</evidence>
<protein>
    <recommendedName>
        <fullName evidence="3">asparagine synthase (glutamine-hydrolyzing)</fullName>
        <ecNumber evidence="3">6.3.5.4</ecNumber>
    </recommendedName>
</protein>
<dbReference type="EC" id="6.3.5.4" evidence="3"/>
<dbReference type="GO" id="GO:0004066">
    <property type="term" value="F:asparagine synthase (glutamine-hydrolyzing) activity"/>
    <property type="evidence" value="ECO:0007669"/>
    <property type="project" value="UniProtKB-EC"/>
</dbReference>
<dbReference type="PROSITE" id="PS51278">
    <property type="entry name" value="GATASE_TYPE_2"/>
    <property type="match status" value="1"/>
</dbReference>
<organism evidence="9 10">
    <name type="scientific">Candidatus Roizmanbacteria bacterium RIFCSPLOWO2_01_FULL_40_42</name>
    <dbReference type="NCBI Taxonomy" id="1802066"/>
    <lineage>
        <taxon>Bacteria</taxon>
        <taxon>Candidatus Roizmaniibacteriota</taxon>
    </lineage>
</organism>
<feature type="domain" description="Glutamine amidotransferase type-2" evidence="8">
    <location>
        <begin position="2"/>
        <end position="209"/>
    </location>
</feature>
<dbReference type="InterPro" id="IPR017932">
    <property type="entry name" value="GATase_2_dom"/>
</dbReference>
<accession>A0A1F7J6P1</accession>
<dbReference type="GO" id="GO:0005524">
    <property type="term" value="F:ATP binding"/>
    <property type="evidence" value="ECO:0007669"/>
    <property type="project" value="UniProtKB-KW"/>
</dbReference>
<evidence type="ECO:0000256" key="4">
    <source>
        <dbReference type="ARBA" id="ARBA00022741"/>
    </source>
</evidence>
<comment type="similarity">
    <text evidence="2">Belongs to the asparagine synthetase family.</text>
</comment>
<sequence length="848" mass="98437">MCGIAGFYGFKDDDLIKRISKELAHRGPDGEGYFFDGTTTTLLNRRLAIIDREKGDQPIYNEDQSLVVVFNGEIYNFRQLKIELKKHIFKTNSDTEVIVHAYEEWGENCFDKFNGMFTIALYDKKKKKLILARDHFGIKPLYYSILNSKNLIFSSEIKPLLNSNLIGRKANEKTIYRYLRYRVHDDTDETFFNNIKRLMPGELLIVEKKEIKTKYFSRLEEELLGLREKKFEREDIDTFKNKLTDAIKLRLISEVPVGTSFSGGLDSSTVVSVIHELLKKKDKEAASVGKVQNTFSAVFPNLPNNEEKYVDELIKDKHEIRCHKVYPTPEIFFEEIENFIRTQEEPTISTGPYAQYKVMEEAKKYVTVLLDGQGSDEMMAGYLPYYFVYLKELRKKGKYLAHFKEVLFSLDIILKFIQLKFSGKNSVNVSKVLNHDFIHKFKVEALITTNDDLKKRLVEDIFHNSLPSLLRYEDKNSMKYSLEGRVPFLDFNLLRFIFSLSNEAIIKNGWNKYILRKAVKKLLPRSIVKRRNKIGFTTPEVEWFLRMKNKIYGYFLSESFAKRSYFNQQEVLKSFQEFIEGKNEDTMLFWRLLNLELWLRLFIDKEDTFKEKEKKVSPNIKVGNKQYIRYLIKTDVFEKGDDSATKVSVYVRDWVQELSLKNWFVVVSEKVIAISQGRSYFLWEINPGFFAKSLSRFVKKTPYGIGLGSPWTMQLAIQEVGLSKILLATFLSALTKPIGIKGVFYHVAGREVASIDGPTEYSLYPSNVSAKLGPKNPQEVAKKIDEEIRLKLKNPKGFVGVVIIDANDLGRDVLANTTDFKNKTIEEIFRDNPMGQGREQTPITIVTS</sequence>
<evidence type="ECO:0000256" key="6">
    <source>
        <dbReference type="ARBA" id="ARBA00022962"/>
    </source>
</evidence>
<dbReference type="InterPro" id="IPR014729">
    <property type="entry name" value="Rossmann-like_a/b/a_fold"/>
</dbReference>
<dbReference type="NCBIfam" id="TIGR01536">
    <property type="entry name" value="asn_synth_AEB"/>
    <property type="match status" value="1"/>
</dbReference>
<dbReference type="Pfam" id="PF01996">
    <property type="entry name" value="F420_ligase"/>
    <property type="match status" value="1"/>
</dbReference>
<comment type="pathway">
    <text evidence="1">Amino-acid biosynthesis; L-asparagine biosynthesis; L-asparagine from L-aspartate (L-Gln route): step 1/1.</text>
</comment>
<comment type="catalytic activity">
    <reaction evidence="7">
        <text>L-aspartate + L-glutamine + ATP + H2O = L-asparagine + L-glutamate + AMP + diphosphate + H(+)</text>
        <dbReference type="Rhea" id="RHEA:12228"/>
        <dbReference type="ChEBI" id="CHEBI:15377"/>
        <dbReference type="ChEBI" id="CHEBI:15378"/>
        <dbReference type="ChEBI" id="CHEBI:29985"/>
        <dbReference type="ChEBI" id="CHEBI:29991"/>
        <dbReference type="ChEBI" id="CHEBI:30616"/>
        <dbReference type="ChEBI" id="CHEBI:33019"/>
        <dbReference type="ChEBI" id="CHEBI:58048"/>
        <dbReference type="ChEBI" id="CHEBI:58359"/>
        <dbReference type="ChEBI" id="CHEBI:456215"/>
        <dbReference type="EC" id="6.3.5.4"/>
    </reaction>
</comment>
<dbReference type="PANTHER" id="PTHR43284">
    <property type="entry name" value="ASPARAGINE SYNTHETASE (GLUTAMINE-HYDROLYZING)"/>
    <property type="match status" value="1"/>
</dbReference>
<gene>
    <name evidence="9" type="ORF">A3B50_04755</name>
</gene>
<dbReference type="SUPFAM" id="SSF56235">
    <property type="entry name" value="N-terminal nucleophile aminohydrolases (Ntn hydrolases)"/>
    <property type="match status" value="1"/>
</dbReference>
<keyword evidence="5" id="KW-0067">ATP-binding</keyword>
<dbReference type="Gene3D" id="3.40.50.620">
    <property type="entry name" value="HUPs"/>
    <property type="match status" value="1"/>
</dbReference>
<dbReference type="CDD" id="cd00712">
    <property type="entry name" value="AsnB"/>
    <property type="match status" value="1"/>
</dbReference>
<evidence type="ECO:0000256" key="5">
    <source>
        <dbReference type="ARBA" id="ARBA00022840"/>
    </source>
</evidence>
<dbReference type="Pfam" id="PF00733">
    <property type="entry name" value="Asn_synthase"/>
    <property type="match status" value="1"/>
</dbReference>
<keyword evidence="6" id="KW-0315">Glutamine amidotransferase</keyword>
<proteinExistence type="inferred from homology"/>
<dbReference type="PANTHER" id="PTHR43284:SF1">
    <property type="entry name" value="ASPARAGINE SYNTHETASE"/>
    <property type="match status" value="1"/>
</dbReference>
<dbReference type="AlphaFoldDB" id="A0A1F7J6P1"/>
<dbReference type="InterPro" id="IPR001962">
    <property type="entry name" value="Asn_synthase"/>
</dbReference>
<evidence type="ECO:0000256" key="3">
    <source>
        <dbReference type="ARBA" id="ARBA00012737"/>
    </source>
</evidence>
<evidence type="ECO:0000313" key="10">
    <source>
        <dbReference type="Proteomes" id="UP000178558"/>
    </source>
</evidence>
<dbReference type="Pfam" id="PF13537">
    <property type="entry name" value="GATase_7"/>
    <property type="match status" value="1"/>
</dbReference>
<dbReference type="EMBL" id="MGAQ01000002">
    <property type="protein sequence ID" value="OGK51274.1"/>
    <property type="molecule type" value="Genomic_DNA"/>
</dbReference>
<dbReference type="InterPro" id="IPR029055">
    <property type="entry name" value="Ntn_hydrolases_N"/>
</dbReference>
<dbReference type="CDD" id="cd01991">
    <property type="entry name" value="Asn_synthase_B_C"/>
    <property type="match status" value="1"/>
</dbReference>
<dbReference type="Gene3D" id="3.60.20.10">
    <property type="entry name" value="Glutamine Phosphoribosylpyrophosphate, subunit 1, domain 1"/>
    <property type="match status" value="1"/>
</dbReference>
<reference evidence="9 10" key="1">
    <citation type="journal article" date="2016" name="Nat. Commun.">
        <title>Thousands of microbial genomes shed light on interconnected biogeochemical processes in an aquifer system.</title>
        <authorList>
            <person name="Anantharaman K."/>
            <person name="Brown C.T."/>
            <person name="Hug L.A."/>
            <person name="Sharon I."/>
            <person name="Castelle C.J."/>
            <person name="Probst A.J."/>
            <person name="Thomas B.C."/>
            <person name="Singh A."/>
            <person name="Wilkins M.J."/>
            <person name="Karaoz U."/>
            <person name="Brodie E.L."/>
            <person name="Williams K.H."/>
            <person name="Hubbard S.S."/>
            <person name="Banfield J.F."/>
        </authorList>
    </citation>
    <scope>NUCLEOTIDE SEQUENCE [LARGE SCALE GENOMIC DNA]</scope>
</reference>
<evidence type="ECO:0000259" key="8">
    <source>
        <dbReference type="PROSITE" id="PS51278"/>
    </source>
</evidence>